<protein>
    <submittedName>
        <fullName evidence="2">Elp3 domain-containing protein</fullName>
    </submittedName>
</protein>
<evidence type="ECO:0000313" key="2">
    <source>
        <dbReference type="WBParaSite" id="RSKR_0001077200.1"/>
    </source>
</evidence>
<sequence>MLARIFTRRSSTLVDSFGRHHNYLRISLTEKCNLRCTYCMPEEGVPLSPKNDILTNDEIIKLVTLFREEGVNKIRLTGGEPTLRKDLVQLVKDINSVGGIESIGITTNGIVFNRYAEDLVKAGLTHVNISLDTLDPNKYAILSRRNGFEKVIKNIEFSRSLFKTVKINNVVMRGINDNEVVDFVRMTRDKNLDVRFIEWMPFGGNNFNSKKMVSYKELLAKIDGEIAPHNIIKINDSPNDTSKGYKIQGWTGSFGFISSMTDNFCGTCNRMRLTANGHLKVCLHDNAEVSLKDMLRNNSSDDQIKETISNAVNAKKFKHAGMENLKLMKNRPMILIARSYSTKLSHVDTSGKISMVDTSSKESSTRIALAQAIIHVSPKIMTAVLENSLKKGDVESIAKIAGINAVKQTSNLIPLCHNIPINHVKIDIIKKDTHILILSRVKTTSNTGVEMEALAGASITALTIYDMCKALGHDMEIGSIKLLGKTGGKTDFGIINLK</sequence>
<reference evidence="2" key="1">
    <citation type="submission" date="2016-11" db="UniProtKB">
        <authorList>
            <consortium name="WormBaseParasite"/>
        </authorList>
    </citation>
    <scope>IDENTIFICATION</scope>
    <source>
        <strain evidence="2">KR3021</strain>
    </source>
</reference>
<accession>A0AC35UEU1</accession>
<dbReference type="WBParaSite" id="RSKR_0001077200.1">
    <property type="protein sequence ID" value="RSKR_0001077200.1"/>
    <property type="gene ID" value="RSKR_0001077200"/>
</dbReference>
<name>A0AC35UEU1_9BILA</name>
<organism evidence="1 2">
    <name type="scientific">Rhabditophanes sp. KR3021</name>
    <dbReference type="NCBI Taxonomy" id="114890"/>
    <lineage>
        <taxon>Eukaryota</taxon>
        <taxon>Metazoa</taxon>
        <taxon>Ecdysozoa</taxon>
        <taxon>Nematoda</taxon>
        <taxon>Chromadorea</taxon>
        <taxon>Rhabditida</taxon>
        <taxon>Tylenchina</taxon>
        <taxon>Panagrolaimomorpha</taxon>
        <taxon>Strongyloidoidea</taxon>
        <taxon>Alloionematidae</taxon>
        <taxon>Rhabditophanes</taxon>
    </lineage>
</organism>
<dbReference type="Proteomes" id="UP000095286">
    <property type="component" value="Unplaced"/>
</dbReference>
<proteinExistence type="predicted"/>
<evidence type="ECO:0000313" key="1">
    <source>
        <dbReference type="Proteomes" id="UP000095286"/>
    </source>
</evidence>